<dbReference type="SMART" id="SM00382">
    <property type="entry name" value="AAA"/>
    <property type="match status" value="1"/>
</dbReference>
<keyword evidence="2" id="KW-0813">Transport</keyword>
<evidence type="ECO:0000313" key="8">
    <source>
        <dbReference type="Proteomes" id="UP000541185"/>
    </source>
</evidence>
<dbReference type="PROSITE" id="PS50893">
    <property type="entry name" value="ABC_TRANSPORTER_2"/>
    <property type="match status" value="1"/>
</dbReference>
<dbReference type="Proteomes" id="UP000541185">
    <property type="component" value="Unassembled WGS sequence"/>
</dbReference>
<dbReference type="GO" id="GO:0055085">
    <property type="term" value="P:transmembrane transport"/>
    <property type="evidence" value="ECO:0007669"/>
    <property type="project" value="UniProtKB-ARBA"/>
</dbReference>
<dbReference type="Pfam" id="PF00005">
    <property type="entry name" value="ABC_tran"/>
    <property type="match status" value="1"/>
</dbReference>
<dbReference type="InterPro" id="IPR050319">
    <property type="entry name" value="ABC_transp_ATP-bind"/>
</dbReference>
<dbReference type="GO" id="GO:0005524">
    <property type="term" value="F:ATP binding"/>
    <property type="evidence" value="ECO:0007669"/>
    <property type="project" value="UniProtKB-KW"/>
</dbReference>
<keyword evidence="5 7" id="KW-0067">ATP-binding</keyword>
<keyword evidence="8" id="KW-1185">Reference proteome</keyword>
<evidence type="ECO:0000259" key="6">
    <source>
        <dbReference type="PROSITE" id="PS50893"/>
    </source>
</evidence>
<dbReference type="GO" id="GO:0016887">
    <property type="term" value="F:ATP hydrolysis activity"/>
    <property type="evidence" value="ECO:0007669"/>
    <property type="project" value="InterPro"/>
</dbReference>
<sequence>MTAPILSLHEVTQTYVSRNQQGWRRRYQNALDGVSLDVHEGETLAIVGESGSGKSTLAKLLLALNKPTRGEVRFRGTSLQQLSGAQHADYRRSVQAVFQDPSASLNPRMQVAESLGHVVRRHALADADGEAGCIEGHLASVGLVPPASFMTRYPNQLSGGQQQRVAIARAMMLAPRIIVADEPLSSLDVSIQGQILDLMRALKQRTGVGFVIISHDLHAMEAIADRVAVMHQGRIVEMGTEVFARPQHEYTKLLLAARLPPDPRQARARLAIA</sequence>
<evidence type="ECO:0000256" key="5">
    <source>
        <dbReference type="ARBA" id="ARBA00022840"/>
    </source>
</evidence>
<comment type="caution">
    <text evidence="7">The sequence shown here is derived from an EMBL/GenBank/DDBJ whole genome shotgun (WGS) entry which is preliminary data.</text>
</comment>
<evidence type="ECO:0000256" key="1">
    <source>
        <dbReference type="ARBA" id="ARBA00005417"/>
    </source>
</evidence>
<dbReference type="RefSeq" id="WP_169418658.1">
    <property type="nucleotide sequence ID" value="NZ_JABBFX010000001.1"/>
</dbReference>
<comment type="similarity">
    <text evidence="1">Belongs to the ABC transporter superfamily.</text>
</comment>
<evidence type="ECO:0000313" key="7">
    <source>
        <dbReference type="EMBL" id="NML44536.1"/>
    </source>
</evidence>
<evidence type="ECO:0000256" key="3">
    <source>
        <dbReference type="ARBA" id="ARBA00022475"/>
    </source>
</evidence>
<keyword evidence="4" id="KW-0547">Nucleotide-binding</keyword>
<dbReference type="Gene3D" id="3.40.50.300">
    <property type="entry name" value="P-loop containing nucleotide triphosphate hydrolases"/>
    <property type="match status" value="1"/>
</dbReference>
<evidence type="ECO:0000256" key="2">
    <source>
        <dbReference type="ARBA" id="ARBA00022448"/>
    </source>
</evidence>
<dbReference type="InterPro" id="IPR003593">
    <property type="entry name" value="AAA+_ATPase"/>
</dbReference>
<dbReference type="PANTHER" id="PTHR43776">
    <property type="entry name" value="TRANSPORT ATP-BINDING PROTEIN"/>
    <property type="match status" value="1"/>
</dbReference>
<keyword evidence="3" id="KW-1003">Cell membrane</keyword>
<dbReference type="InterPro" id="IPR003439">
    <property type="entry name" value="ABC_transporter-like_ATP-bd"/>
</dbReference>
<dbReference type="InterPro" id="IPR017871">
    <property type="entry name" value="ABC_transporter-like_CS"/>
</dbReference>
<evidence type="ECO:0000256" key="4">
    <source>
        <dbReference type="ARBA" id="ARBA00022741"/>
    </source>
</evidence>
<dbReference type="PROSITE" id="PS00211">
    <property type="entry name" value="ABC_TRANSPORTER_1"/>
    <property type="match status" value="1"/>
</dbReference>
<dbReference type="InterPro" id="IPR027417">
    <property type="entry name" value="P-loop_NTPase"/>
</dbReference>
<accession>A0A848H0N9</accession>
<organism evidence="7 8">
    <name type="scientific">Ramlibacter agri</name>
    <dbReference type="NCBI Taxonomy" id="2728837"/>
    <lineage>
        <taxon>Bacteria</taxon>
        <taxon>Pseudomonadati</taxon>
        <taxon>Pseudomonadota</taxon>
        <taxon>Betaproteobacteria</taxon>
        <taxon>Burkholderiales</taxon>
        <taxon>Comamonadaceae</taxon>
        <taxon>Ramlibacter</taxon>
    </lineage>
</organism>
<dbReference type="CDD" id="cd03257">
    <property type="entry name" value="ABC_NikE_OppD_transporters"/>
    <property type="match status" value="1"/>
</dbReference>
<dbReference type="EMBL" id="JABBFX010000001">
    <property type="protein sequence ID" value="NML44536.1"/>
    <property type="molecule type" value="Genomic_DNA"/>
</dbReference>
<dbReference type="AlphaFoldDB" id="A0A848H0N9"/>
<proteinExistence type="inferred from homology"/>
<reference evidence="7 8" key="1">
    <citation type="submission" date="2020-04" db="EMBL/GenBank/DDBJ databases">
        <title>Ramlibacter sp. G-1-2-2 isolated from soil.</title>
        <authorList>
            <person name="Dahal R.H."/>
        </authorList>
    </citation>
    <scope>NUCLEOTIDE SEQUENCE [LARGE SCALE GENOMIC DNA]</scope>
    <source>
        <strain evidence="7 8">G-1-2-2</strain>
    </source>
</reference>
<keyword evidence="3" id="KW-0472">Membrane</keyword>
<dbReference type="SUPFAM" id="SSF52540">
    <property type="entry name" value="P-loop containing nucleoside triphosphate hydrolases"/>
    <property type="match status" value="1"/>
</dbReference>
<name>A0A848H0N9_9BURK</name>
<protein>
    <submittedName>
        <fullName evidence="7">ABC transporter ATP-binding protein</fullName>
    </submittedName>
</protein>
<dbReference type="PANTHER" id="PTHR43776:SF7">
    <property type="entry name" value="D,D-DIPEPTIDE TRANSPORT ATP-BINDING PROTEIN DDPF-RELATED"/>
    <property type="match status" value="1"/>
</dbReference>
<gene>
    <name evidence="7" type="ORF">HHL11_12290</name>
</gene>
<feature type="domain" description="ABC transporter" evidence="6">
    <location>
        <begin position="6"/>
        <end position="257"/>
    </location>
</feature>